<feature type="region of interest" description="Disordered" evidence="1">
    <location>
        <begin position="36"/>
        <end position="58"/>
    </location>
</feature>
<evidence type="ECO:0000313" key="3">
    <source>
        <dbReference type="Proteomes" id="UP000275408"/>
    </source>
</evidence>
<evidence type="ECO:0000256" key="1">
    <source>
        <dbReference type="SAM" id="MobiDB-lite"/>
    </source>
</evidence>
<sequence length="124" mass="14365">MENHLCQKYESEPFHSKEKMQVGDDCPRELILAFASDNEEESEGSTPQPSQQRNLQVQQTQQLAFGNQTLKQVNETKFLDVYIDEHLTWKPHISFVAKQISKSAGIIFKAKYYLSSKTKLYTIH</sequence>
<gene>
    <name evidence="2" type="ORF">pdam_00020853</name>
</gene>
<reference evidence="2 3" key="1">
    <citation type="journal article" date="2018" name="Sci. Rep.">
        <title>Comparative analysis of the Pocillopora damicornis genome highlights role of immune system in coral evolution.</title>
        <authorList>
            <person name="Cunning R."/>
            <person name="Bay R.A."/>
            <person name="Gillette P."/>
            <person name="Baker A.C."/>
            <person name="Traylor-Knowles N."/>
        </authorList>
    </citation>
    <scope>NUCLEOTIDE SEQUENCE [LARGE SCALE GENOMIC DNA]</scope>
    <source>
        <strain evidence="2">RSMAS</strain>
        <tissue evidence="2">Whole animal</tissue>
    </source>
</reference>
<protein>
    <submittedName>
        <fullName evidence="2">Uncharacterized protein</fullName>
    </submittedName>
</protein>
<name>A0A3M6TXK4_POCDA</name>
<dbReference type="Proteomes" id="UP000275408">
    <property type="component" value="Unassembled WGS sequence"/>
</dbReference>
<accession>A0A3M6TXK4</accession>
<keyword evidence="3" id="KW-1185">Reference proteome</keyword>
<organism evidence="2 3">
    <name type="scientific">Pocillopora damicornis</name>
    <name type="common">Cauliflower coral</name>
    <name type="synonym">Millepora damicornis</name>
    <dbReference type="NCBI Taxonomy" id="46731"/>
    <lineage>
        <taxon>Eukaryota</taxon>
        <taxon>Metazoa</taxon>
        <taxon>Cnidaria</taxon>
        <taxon>Anthozoa</taxon>
        <taxon>Hexacorallia</taxon>
        <taxon>Scleractinia</taxon>
        <taxon>Astrocoeniina</taxon>
        <taxon>Pocilloporidae</taxon>
        <taxon>Pocillopora</taxon>
    </lineage>
</organism>
<dbReference type="AlphaFoldDB" id="A0A3M6TXK4"/>
<comment type="caution">
    <text evidence="2">The sequence shown here is derived from an EMBL/GenBank/DDBJ whole genome shotgun (WGS) entry which is preliminary data.</text>
</comment>
<dbReference type="EMBL" id="RCHS01002724">
    <property type="protein sequence ID" value="RMX46135.1"/>
    <property type="molecule type" value="Genomic_DNA"/>
</dbReference>
<proteinExistence type="predicted"/>
<evidence type="ECO:0000313" key="2">
    <source>
        <dbReference type="EMBL" id="RMX46135.1"/>
    </source>
</evidence>